<gene>
    <name evidence="4" type="ORF">NVS88_13885</name>
</gene>
<evidence type="ECO:0000256" key="1">
    <source>
        <dbReference type="ARBA" id="ARBA00010515"/>
    </source>
</evidence>
<name>A0A9X4M2I0_9ACTN</name>
<dbReference type="PANTHER" id="PTHR48081">
    <property type="entry name" value="AB HYDROLASE SUPERFAMILY PROTEIN C4A8.06C"/>
    <property type="match status" value="1"/>
</dbReference>
<dbReference type="InterPro" id="IPR029058">
    <property type="entry name" value="AB_hydrolase_fold"/>
</dbReference>
<dbReference type="Proteomes" id="UP001152755">
    <property type="component" value="Unassembled WGS sequence"/>
</dbReference>
<dbReference type="AlphaFoldDB" id="A0A9X4M2I0"/>
<dbReference type="PANTHER" id="PTHR48081:SF30">
    <property type="entry name" value="ACETYL-HYDROLASE LIPR-RELATED"/>
    <property type="match status" value="1"/>
</dbReference>
<accession>A0A9X4M2I0</accession>
<dbReference type="RefSeq" id="WP_332520148.1">
    <property type="nucleotide sequence ID" value="NZ_JANRHA010000009.1"/>
</dbReference>
<evidence type="ECO:0000259" key="3">
    <source>
        <dbReference type="Pfam" id="PF07859"/>
    </source>
</evidence>
<comment type="caution">
    <text evidence="4">The sequence shown here is derived from an EMBL/GenBank/DDBJ whole genome shotgun (WGS) entry which is preliminary data.</text>
</comment>
<evidence type="ECO:0000313" key="5">
    <source>
        <dbReference type="Proteomes" id="UP001152755"/>
    </source>
</evidence>
<organism evidence="4 5">
    <name type="scientific">Speluncibacter jeojiensis</name>
    <dbReference type="NCBI Taxonomy" id="2710754"/>
    <lineage>
        <taxon>Bacteria</taxon>
        <taxon>Bacillati</taxon>
        <taxon>Actinomycetota</taxon>
        <taxon>Actinomycetes</taxon>
        <taxon>Mycobacteriales</taxon>
        <taxon>Speluncibacteraceae</taxon>
        <taxon>Speluncibacter</taxon>
    </lineage>
</organism>
<protein>
    <submittedName>
        <fullName evidence="4">Alpha/beta hydrolase</fullName>
    </submittedName>
</protein>
<comment type="similarity">
    <text evidence="1">Belongs to the 'GDXG' lipolytic enzyme family.</text>
</comment>
<dbReference type="InterPro" id="IPR013094">
    <property type="entry name" value="AB_hydrolase_3"/>
</dbReference>
<evidence type="ECO:0000256" key="2">
    <source>
        <dbReference type="ARBA" id="ARBA00022801"/>
    </source>
</evidence>
<keyword evidence="2 4" id="KW-0378">Hydrolase</keyword>
<evidence type="ECO:0000313" key="4">
    <source>
        <dbReference type="EMBL" id="MDG3015647.1"/>
    </source>
</evidence>
<sequence>MQIPMSRLTLIGSLRPEHHAEKYRSESHVDGTFMAGASLRSQVLQCSLSRTVNPFLRFWAHFPDLPWPAGAVDSLARTIPPPRHTTRRAVRLENCRAELLAAAEVGCAAGADRVLLYLHGGGFVVCGPHTHRDLVARVSAAADAPALIVDYRMLPKHTIADAVADGVDGYRWLLDEGWAPEQIVVCGDSAGGFLTFAVAVSIRDAGLPLPAGLAAMSPLIEVDPTRKLAHRNADRCAVIPAQAMVALSNRLVREEGTPVPTPADADLRGMPPTLIQIGSREFLLPDAELMAQRLTDAGGSCELQVWQGQVHVFQAAAGIIPEARLAIAALGEFIRKVTWADPVVRSGQRGA</sequence>
<dbReference type="Gene3D" id="3.40.50.1820">
    <property type="entry name" value="alpha/beta hydrolase"/>
    <property type="match status" value="1"/>
</dbReference>
<dbReference type="GO" id="GO:0004806">
    <property type="term" value="F:triacylglycerol lipase activity"/>
    <property type="evidence" value="ECO:0007669"/>
    <property type="project" value="TreeGrafter"/>
</dbReference>
<dbReference type="InterPro" id="IPR050300">
    <property type="entry name" value="GDXG_lipolytic_enzyme"/>
</dbReference>
<proteinExistence type="inferred from homology"/>
<reference evidence="4" key="1">
    <citation type="submission" date="2022-08" db="EMBL/GenBank/DDBJ databases">
        <title>Genome analysis of Corynebacteriales strain.</title>
        <authorList>
            <person name="Lee S.D."/>
        </authorList>
    </citation>
    <scope>NUCLEOTIDE SEQUENCE</scope>
    <source>
        <strain evidence="4">D3-21</strain>
    </source>
</reference>
<dbReference type="Pfam" id="PF07859">
    <property type="entry name" value="Abhydrolase_3"/>
    <property type="match status" value="1"/>
</dbReference>
<dbReference type="EMBL" id="JANRHA010000009">
    <property type="protein sequence ID" value="MDG3015647.1"/>
    <property type="molecule type" value="Genomic_DNA"/>
</dbReference>
<keyword evidence="5" id="KW-1185">Reference proteome</keyword>
<dbReference type="SUPFAM" id="SSF53474">
    <property type="entry name" value="alpha/beta-Hydrolases"/>
    <property type="match status" value="1"/>
</dbReference>
<feature type="domain" description="Alpha/beta hydrolase fold-3" evidence="3">
    <location>
        <begin position="115"/>
        <end position="314"/>
    </location>
</feature>